<keyword evidence="2" id="KW-1185">Reference proteome</keyword>
<dbReference type="Proteomes" id="UP000036681">
    <property type="component" value="Unplaced"/>
</dbReference>
<evidence type="ECO:0000313" key="3">
    <source>
        <dbReference type="WBParaSite" id="ALUE_0001168301-mRNA-1"/>
    </source>
</evidence>
<organism evidence="2 3">
    <name type="scientific">Ascaris lumbricoides</name>
    <name type="common">Giant roundworm</name>
    <dbReference type="NCBI Taxonomy" id="6252"/>
    <lineage>
        <taxon>Eukaryota</taxon>
        <taxon>Metazoa</taxon>
        <taxon>Ecdysozoa</taxon>
        <taxon>Nematoda</taxon>
        <taxon>Chromadorea</taxon>
        <taxon>Rhabditida</taxon>
        <taxon>Spirurina</taxon>
        <taxon>Ascaridomorpha</taxon>
        <taxon>Ascaridoidea</taxon>
        <taxon>Ascarididae</taxon>
        <taxon>Ascaris</taxon>
    </lineage>
</organism>
<dbReference type="AlphaFoldDB" id="A0A0M3I4G7"/>
<sequence length="88" mass="10495">MFHLNATRKNVRFFPFSYMNVIFFDGESFSLINEMAYSCSSFVSHNTSKTQRFCSYWLFFFFWSLLACCYRPISFPMQSTRQEIASSL</sequence>
<accession>A0A0M3I4G7</accession>
<keyword evidence="1" id="KW-1133">Transmembrane helix</keyword>
<proteinExistence type="predicted"/>
<keyword evidence="1" id="KW-0812">Transmembrane</keyword>
<dbReference type="WBParaSite" id="ALUE_0001168301-mRNA-1">
    <property type="protein sequence ID" value="ALUE_0001168301-mRNA-1"/>
    <property type="gene ID" value="ALUE_0001168301"/>
</dbReference>
<keyword evidence="1" id="KW-0472">Membrane</keyword>
<protein>
    <submittedName>
        <fullName evidence="3">Ovule protein</fullName>
    </submittedName>
</protein>
<reference evidence="3" key="1">
    <citation type="submission" date="2017-02" db="UniProtKB">
        <authorList>
            <consortium name="WormBaseParasite"/>
        </authorList>
    </citation>
    <scope>IDENTIFICATION</scope>
</reference>
<evidence type="ECO:0000256" key="1">
    <source>
        <dbReference type="SAM" id="Phobius"/>
    </source>
</evidence>
<feature type="transmembrane region" description="Helical" evidence="1">
    <location>
        <begin position="53"/>
        <end position="73"/>
    </location>
</feature>
<name>A0A0M3I4G7_ASCLU</name>
<evidence type="ECO:0000313" key="2">
    <source>
        <dbReference type="Proteomes" id="UP000036681"/>
    </source>
</evidence>